<dbReference type="EMBL" id="BMAV01014025">
    <property type="protein sequence ID" value="GFY62049.1"/>
    <property type="molecule type" value="Genomic_DNA"/>
</dbReference>
<name>A0A8X6XZ56_9ARAC</name>
<dbReference type="OrthoDB" id="10420733at2759"/>
<comment type="caution">
    <text evidence="1">The sequence shown here is derived from an EMBL/GenBank/DDBJ whole genome shotgun (WGS) entry which is preliminary data.</text>
</comment>
<evidence type="ECO:0000313" key="2">
    <source>
        <dbReference type="Proteomes" id="UP000886998"/>
    </source>
</evidence>
<evidence type="ECO:0000313" key="1">
    <source>
        <dbReference type="EMBL" id="GFY62049.1"/>
    </source>
</evidence>
<dbReference type="Proteomes" id="UP000886998">
    <property type="component" value="Unassembled WGS sequence"/>
</dbReference>
<dbReference type="AlphaFoldDB" id="A0A8X6XZ56"/>
<reference evidence="1" key="1">
    <citation type="submission" date="2020-08" db="EMBL/GenBank/DDBJ databases">
        <title>Multicomponent nature underlies the extraordinary mechanical properties of spider dragline silk.</title>
        <authorList>
            <person name="Kono N."/>
            <person name="Nakamura H."/>
            <person name="Mori M."/>
            <person name="Yoshida Y."/>
            <person name="Ohtoshi R."/>
            <person name="Malay A.D."/>
            <person name="Moran D.A.P."/>
            <person name="Tomita M."/>
            <person name="Numata K."/>
            <person name="Arakawa K."/>
        </authorList>
    </citation>
    <scope>NUCLEOTIDE SEQUENCE</scope>
</reference>
<sequence length="86" mass="9637">MIYKRALTGAPTASKMRYNTDPPRCKCMSPCMFSSVCIVKKHTSPPSSSRRRPLPLSSTFWEDGEHIMKTLKSGDGAWRMTGRGDL</sequence>
<keyword evidence="2" id="KW-1185">Reference proteome</keyword>
<gene>
    <name evidence="1" type="ORF">TNIN_309171</name>
</gene>
<protein>
    <submittedName>
        <fullName evidence="1">Uncharacterized protein</fullName>
    </submittedName>
</protein>
<accession>A0A8X6XZ56</accession>
<organism evidence="1 2">
    <name type="scientific">Trichonephila inaurata madagascariensis</name>
    <dbReference type="NCBI Taxonomy" id="2747483"/>
    <lineage>
        <taxon>Eukaryota</taxon>
        <taxon>Metazoa</taxon>
        <taxon>Ecdysozoa</taxon>
        <taxon>Arthropoda</taxon>
        <taxon>Chelicerata</taxon>
        <taxon>Arachnida</taxon>
        <taxon>Araneae</taxon>
        <taxon>Araneomorphae</taxon>
        <taxon>Entelegynae</taxon>
        <taxon>Araneoidea</taxon>
        <taxon>Nephilidae</taxon>
        <taxon>Trichonephila</taxon>
        <taxon>Trichonephila inaurata</taxon>
    </lineage>
</organism>
<proteinExistence type="predicted"/>